<evidence type="ECO:0000313" key="1">
    <source>
        <dbReference type="EMBL" id="MBS4102487.1"/>
    </source>
</evidence>
<accession>A0ABS5NFV3</accession>
<sequence length="202" mass="22158">PVPEALSMVTAIRYYATEEDHARMLDRLGEPEDVTLHPWPVVATPPLRLSRAEALAVTQVLIASRSLGPPVVAREESDAMTGGTRSALFNRLNWRRLTPSTTEGLVDSNTSPVLYWEPATCTAEGLSTGSIGSQADSMRAVSSDYERWVNRTIAWVRRNGTRVWGSTATHRRTDLDVKLPTVSSVYALPDALRLLEEGASGR</sequence>
<evidence type="ECO:0000313" key="2">
    <source>
        <dbReference type="Proteomes" id="UP000676853"/>
    </source>
</evidence>
<proteinExistence type="predicted"/>
<reference evidence="1 2" key="1">
    <citation type="submission" date="2021-04" db="EMBL/GenBank/DDBJ databases">
        <title>Whole genome sequence analysis of a thiophenic sulfur metabolizing bacteria.</title>
        <authorList>
            <person name="Akhtar N."/>
            <person name="Akram J."/>
            <person name="Aslam A."/>
        </authorList>
    </citation>
    <scope>NUCLEOTIDE SEQUENCE [LARGE SCALE GENOMIC DNA]</scope>
    <source>
        <strain evidence="1 2">3OW</strain>
    </source>
</reference>
<dbReference type="EMBL" id="JAGXOE010000035">
    <property type="protein sequence ID" value="MBS4102487.1"/>
    <property type="molecule type" value="Genomic_DNA"/>
</dbReference>
<name>A0ABS5NFV3_TSUPA</name>
<gene>
    <name evidence="1" type="ORF">KFZ73_14715</name>
</gene>
<keyword evidence="2" id="KW-1185">Reference proteome</keyword>
<protein>
    <submittedName>
        <fullName evidence="1">Uncharacterized protein</fullName>
    </submittedName>
</protein>
<dbReference type="RefSeq" id="WP_212554195.1">
    <property type="nucleotide sequence ID" value="NZ_JAGXOE010000035.1"/>
</dbReference>
<dbReference type="Proteomes" id="UP000676853">
    <property type="component" value="Unassembled WGS sequence"/>
</dbReference>
<comment type="caution">
    <text evidence="1">The sequence shown here is derived from an EMBL/GenBank/DDBJ whole genome shotgun (WGS) entry which is preliminary data.</text>
</comment>
<feature type="non-terminal residue" evidence="1">
    <location>
        <position position="1"/>
    </location>
</feature>
<organism evidence="1 2">
    <name type="scientific">Tsukamurella paurometabola</name>
    <name type="common">Corynebacterium paurometabolum</name>
    <dbReference type="NCBI Taxonomy" id="2061"/>
    <lineage>
        <taxon>Bacteria</taxon>
        <taxon>Bacillati</taxon>
        <taxon>Actinomycetota</taxon>
        <taxon>Actinomycetes</taxon>
        <taxon>Mycobacteriales</taxon>
        <taxon>Tsukamurellaceae</taxon>
        <taxon>Tsukamurella</taxon>
    </lineage>
</organism>